<dbReference type="AlphaFoldDB" id="A0A4Y8WJB1"/>
<evidence type="ECO:0000313" key="2">
    <source>
        <dbReference type="EMBL" id="TFH92368.1"/>
    </source>
</evidence>
<sequence>METVAIFVDVQNIYYTTREKYRSNFDYNQFWYIATEGKNVVEANAYAIASHDPKQRQFHHILRGIGFNVKLKPFIQRMDGSAKGDWDVGIALDVYEAAANVDRIVLLSGDGDFEVLVDRIQQRFNTKVDVYGVPGLTAQSLIDAADNFIPIDENLLITRN</sequence>
<gene>
    <name evidence="2" type="ORF">ELS82_06800</name>
</gene>
<accession>A0A4Y8WJB1</accession>
<protein>
    <submittedName>
        <fullName evidence="2">NYN domain-containing protein</fullName>
    </submittedName>
</protein>
<dbReference type="Pfam" id="PF01936">
    <property type="entry name" value="NYN"/>
    <property type="match status" value="1"/>
</dbReference>
<keyword evidence="3" id="KW-1185">Reference proteome</keyword>
<comment type="caution">
    <text evidence="2">The sequence shown here is derived from an EMBL/GenBank/DDBJ whole genome shotgun (WGS) entry which is preliminary data.</text>
</comment>
<organism evidence="2 3">
    <name type="scientific">Vibrio ouci</name>
    <dbReference type="NCBI Taxonomy" id="2499078"/>
    <lineage>
        <taxon>Bacteria</taxon>
        <taxon>Pseudomonadati</taxon>
        <taxon>Pseudomonadota</taxon>
        <taxon>Gammaproteobacteria</taxon>
        <taxon>Vibrionales</taxon>
        <taxon>Vibrionaceae</taxon>
        <taxon>Vibrio</taxon>
    </lineage>
</organism>
<dbReference type="EMBL" id="SATR01000007">
    <property type="protein sequence ID" value="TFH92368.1"/>
    <property type="molecule type" value="Genomic_DNA"/>
</dbReference>
<reference evidence="2 3" key="1">
    <citation type="submission" date="2019-01" db="EMBL/GenBank/DDBJ databases">
        <title>Vibrio BEI176 sp. nov, a marine bacterium isolated from China: eastern marignal seas.</title>
        <authorList>
            <person name="Li B."/>
        </authorList>
    </citation>
    <scope>NUCLEOTIDE SEQUENCE [LARGE SCALE GENOMIC DNA]</scope>
    <source>
        <strain evidence="2 3">BEI176</strain>
    </source>
</reference>
<feature type="domain" description="NYN" evidence="1">
    <location>
        <begin position="4"/>
        <end position="152"/>
    </location>
</feature>
<dbReference type="InterPro" id="IPR047140">
    <property type="entry name" value="LabA"/>
</dbReference>
<dbReference type="Proteomes" id="UP000297753">
    <property type="component" value="Unassembled WGS sequence"/>
</dbReference>
<dbReference type="PANTHER" id="PTHR35458">
    <property type="entry name" value="SLR0755 PROTEIN"/>
    <property type="match status" value="1"/>
</dbReference>
<dbReference type="OrthoDB" id="9794137at2"/>
<dbReference type="RefSeq" id="WP_134834817.1">
    <property type="nucleotide sequence ID" value="NZ_SATR01000007.1"/>
</dbReference>
<evidence type="ECO:0000259" key="1">
    <source>
        <dbReference type="Pfam" id="PF01936"/>
    </source>
</evidence>
<dbReference type="Gene3D" id="3.40.50.1010">
    <property type="entry name" value="5'-nuclease"/>
    <property type="match status" value="1"/>
</dbReference>
<name>A0A4Y8WJB1_9VIBR</name>
<dbReference type="InterPro" id="IPR021139">
    <property type="entry name" value="NYN"/>
</dbReference>
<proteinExistence type="predicted"/>
<dbReference type="CDD" id="cd10911">
    <property type="entry name" value="PIN_LabA"/>
    <property type="match status" value="1"/>
</dbReference>
<dbReference type="GO" id="GO:0004540">
    <property type="term" value="F:RNA nuclease activity"/>
    <property type="evidence" value="ECO:0007669"/>
    <property type="project" value="InterPro"/>
</dbReference>
<evidence type="ECO:0000313" key="3">
    <source>
        <dbReference type="Proteomes" id="UP000297753"/>
    </source>
</evidence>
<dbReference type="PANTHER" id="PTHR35458:SF8">
    <property type="entry name" value="SLR0650 PROTEIN"/>
    <property type="match status" value="1"/>
</dbReference>